<dbReference type="Proteomes" id="UP000187209">
    <property type="component" value="Unassembled WGS sequence"/>
</dbReference>
<comment type="caution">
    <text evidence="2">The sequence shown here is derived from an EMBL/GenBank/DDBJ whole genome shotgun (WGS) entry which is preliminary data.</text>
</comment>
<evidence type="ECO:0000313" key="2">
    <source>
        <dbReference type="EMBL" id="OMJ90183.1"/>
    </source>
</evidence>
<evidence type="ECO:0000256" key="1">
    <source>
        <dbReference type="SAM" id="MobiDB-lite"/>
    </source>
</evidence>
<dbReference type="AlphaFoldDB" id="A0A1R2CMD8"/>
<proteinExistence type="predicted"/>
<sequence>MLDSYRWNLASPTEILTDPDIIIRMKPIQRKTLAGYEVRTYSLTPNSSLKSQGTKFQTDYHHLTPTKSSILKTQEKHKYLVKGKRSIEILKKTQNSRETSPKDWNDKKSENMIKRKHLVNDEGTKRTILKRNSNPKNLKIYTECFEGGYSSPIDANITPVEIIKLKVPTNYENYHNKKEATSVDMLTGKICPSKKEIHNSMLWKRHKKVNTRKLCKKVSDKEFEITLCDEFSMSLPINWHNFSYQLAIQINSFWKLFFKNVILNKESLFKKKVDKINFSRRKRNLKDVSVKIGKIIENVLLQQESSLQFLIEKVTEVPKLPLVYNPQYSQSQHFFVDLFLCLWDFRIKPLTITSITVYLEADRLISELHKQKDPTLKLQNILNIIPLMIINWRHSEALTYINKCLELSSNNKQVLIWKAWLEILTTKNTSEIYYQLADTISPPNFSLHFKVALVYCFYFSCLFRSHSRTIAFIKTQSLDDWENLLIADLYLRSNDKPSEEISMSILNQLYESCPNPYVRFLATFKLFHIYKDYNQCSKALDLLKHVKDNDFSDQYKIILDCCKMKILATINAEPNSSFDSPLTKYQYARLSAKYNLKSSLHKVLSCLNDSCAYSQLYSLQSCLFEVNFWKFIMIKKLGIHKLAEKQAILTIDYETKDKIKSLAIHEYIKNIENAKSWIEAMAQALEKKDSTSFTKYQELIGNFDKFLDICIKIIITKKIQNKEKLPVHKFEGFFAIWSCLYKNSKHKDKQYKSMEGQEEIDKRDKNHPLYIISKIKKDWNEISWLYNNSISLSCHILWLLFGKPIGNFTLKEMYRIIQAKSYLRTSVPRAIHKLQKAQKSPINSYYQAKFSISMIKFTKSASDTNFQKIFGLLKDFSITDTISNEYQVKALYLQAELAFMTKNYQIAYNYLSEAEAYSSMIGSKYLTKNKRALTIDLVRQRLNI</sequence>
<reference evidence="2 3" key="1">
    <citation type="submission" date="2016-11" db="EMBL/GenBank/DDBJ databases">
        <title>The macronuclear genome of Stentor coeruleus: a giant cell with tiny introns.</title>
        <authorList>
            <person name="Slabodnick M."/>
            <person name="Ruby J.G."/>
            <person name="Reiff S.B."/>
            <person name="Swart E.C."/>
            <person name="Gosai S."/>
            <person name="Prabakaran S."/>
            <person name="Witkowska E."/>
            <person name="Larue G.E."/>
            <person name="Fisher S."/>
            <person name="Freeman R.M."/>
            <person name="Gunawardena J."/>
            <person name="Chu W."/>
            <person name="Stover N.A."/>
            <person name="Gregory B.D."/>
            <person name="Nowacki M."/>
            <person name="Derisi J."/>
            <person name="Roy S.W."/>
            <person name="Marshall W.F."/>
            <person name="Sood P."/>
        </authorList>
    </citation>
    <scope>NUCLEOTIDE SEQUENCE [LARGE SCALE GENOMIC DNA]</scope>
    <source>
        <strain evidence="2">WM001</strain>
    </source>
</reference>
<protein>
    <submittedName>
        <fullName evidence="2">Uncharacterized protein</fullName>
    </submittedName>
</protein>
<dbReference type="OrthoDB" id="10573770at2759"/>
<evidence type="ECO:0000313" key="3">
    <source>
        <dbReference type="Proteomes" id="UP000187209"/>
    </source>
</evidence>
<dbReference type="EMBL" id="MPUH01000108">
    <property type="protein sequence ID" value="OMJ90183.1"/>
    <property type="molecule type" value="Genomic_DNA"/>
</dbReference>
<gene>
    <name evidence="2" type="ORF">SteCoe_7472</name>
</gene>
<keyword evidence="3" id="KW-1185">Reference proteome</keyword>
<feature type="compositionally biased region" description="Basic and acidic residues" evidence="1">
    <location>
        <begin position="99"/>
        <end position="110"/>
    </location>
</feature>
<organism evidence="2 3">
    <name type="scientific">Stentor coeruleus</name>
    <dbReference type="NCBI Taxonomy" id="5963"/>
    <lineage>
        <taxon>Eukaryota</taxon>
        <taxon>Sar</taxon>
        <taxon>Alveolata</taxon>
        <taxon>Ciliophora</taxon>
        <taxon>Postciliodesmatophora</taxon>
        <taxon>Heterotrichea</taxon>
        <taxon>Heterotrichida</taxon>
        <taxon>Stentoridae</taxon>
        <taxon>Stentor</taxon>
    </lineage>
</organism>
<accession>A0A1R2CMD8</accession>
<feature type="region of interest" description="Disordered" evidence="1">
    <location>
        <begin position="91"/>
        <end position="110"/>
    </location>
</feature>
<name>A0A1R2CMD8_9CILI</name>